<evidence type="ECO:0000256" key="2">
    <source>
        <dbReference type="ARBA" id="ARBA00010337"/>
    </source>
</evidence>
<name>A0A9J6CLI2_POLVA</name>
<evidence type="ECO:0000313" key="10">
    <source>
        <dbReference type="Proteomes" id="UP001107558"/>
    </source>
</evidence>
<accession>A0A9J6CLI2</accession>
<evidence type="ECO:0000256" key="5">
    <source>
        <dbReference type="ARBA" id="ARBA00023212"/>
    </source>
</evidence>
<evidence type="ECO:0000313" key="9">
    <source>
        <dbReference type="EMBL" id="KAG5682454.1"/>
    </source>
</evidence>
<feature type="coiled-coil region" evidence="6">
    <location>
        <begin position="625"/>
        <end position="654"/>
    </location>
</feature>
<comment type="subcellular location">
    <subcellularLocation>
        <location evidence="1">Cytoplasm</location>
        <location evidence="1">Cytoskeleton</location>
    </subcellularLocation>
</comment>
<reference evidence="9" key="1">
    <citation type="submission" date="2021-03" db="EMBL/GenBank/DDBJ databases">
        <title>Chromosome level genome of the anhydrobiotic midge Polypedilum vanderplanki.</title>
        <authorList>
            <person name="Yoshida Y."/>
            <person name="Kikawada T."/>
            <person name="Gusev O."/>
        </authorList>
    </citation>
    <scope>NUCLEOTIDE SEQUENCE</scope>
    <source>
        <strain evidence="9">NIAS01</strain>
        <tissue evidence="9">Whole body or cell culture</tissue>
    </source>
</reference>
<comment type="caution">
    <text evidence="9">The sequence shown here is derived from an EMBL/GenBank/DDBJ whole genome shotgun (WGS) entry which is preliminary data.</text>
</comment>
<dbReference type="InterPro" id="IPR040457">
    <property type="entry name" value="GCP_C"/>
</dbReference>
<dbReference type="GO" id="GO:0031122">
    <property type="term" value="P:cytoplasmic microtubule organization"/>
    <property type="evidence" value="ECO:0007669"/>
    <property type="project" value="TreeGrafter"/>
</dbReference>
<dbReference type="InterPro" id="IPR042241">
    <property type="entry name" value="GCP_C_sf"/>
</dbReference>
<dbReference type="GO" id="GO:0005874">
    <property type="term" value="C:microtubule"/>
    <property type="evidence" value="ECO:0007669"/>
    <property type="project" value="UniProtKB-KW"/>
</dbReference>
<dbReference type="InterPro" id="IPR041470">
    <property type="entry name" value="GCP_N"/>
</dbReference>
<keyword evidence="5" id="KW-0206">Cytoskeleton</keyword>
<evidence type="ECO:0008006" key="11">
    <source>
        <dbReference type="Google" id="ProtNLM"/>
    </source>
</evidence>
<evidence type="ECO:0000256" key="6">
    <source>
        <dbReference type="SAM" id="Coils"/>
    </source>
</evidence>
<sequence>MSVYHLINNLCGNLLKEVDHINSNINLQEAKNIAFEALIKKSYSENINFDANIKELRYFIFERALTKNSSDIKDIEAFIELLQNETSSDLLQQITAFLIKLKDSNPNSENKHNFLQIQSINDLSKNKYFSQIPLNQESSISSRTYDHQNQRNQDYKFFSNVLELNIGKKNIQLNCLKLKPKLPLPVITPTKSCNFNIKKNRHFISWENISNDNAPCEKPLYSESSDSFTHQRMLAKSNNSKMTSTEITTISHEKLINDVKLLLIGIESELFQRTGDTLIFHAIKKIHCDGISNLNELLERFLEAGTCYKRLKIYTGKNIFNQNQIFAGFMFKAFCDRIETFLNYCRDIIYSQEISSLLELFTNTENLRRIIIEISKFLKIHPSTASNQQQAIVIPKGSEFLRLLYDEYSKTVNNEMRSFYIELLKSCCKVYYQRYQEWFYQGKLEDPNEELFIYYVNHYTINTKYYFDRAYIIRRQSVPTFLSTCADEMLLCGKYTGLLKSYNPAHPLFRMKKPSFKICLTFKEINDQRKYCKEFTEKARLECGEPISLNKIMEEYRLEKFEKYRNAEMASVKNFQKWNQLQEEKNQKIRQYREHQQKELQKELELIEERRILKRYEEIQTERIHMDMLEDIEKEEFEKENAELKAKIDIYQKLNNDSEVSIEQIKLIFPSPDDILNANNPVEENLSPHLLRDELNNVVENEPKSEAQKNKFKAMSHEYNHFSMNNDYSKKTIILTDAQKNKLKVMGHEYNIMKIDEKLPPEIRVQNYDEMSDLQKNRLKVLSTEFEQIKYGNVLPKKEKFIADISNEDSHMTDLQRNRKKVLSHEFGYDSDYLKIRKTLINENNNDLLNLSLDLIKTDSLKPALILESPMSVTSDHFNNDFNETTEKDEVNFHKEHNSDEDNDDDLLKAFEEAIENNRINVEIKQLEDAELRVSHNEIHKLDTVTLSHFLQTSLTLPLSSYMDILNNEILKMYIQDLNILSHFKSLRNYFLLMNGEFCSSICHEMFLKIENGSKPIELLNYHSLHQMLDTALSGSRFYDKNTDNLSFIVQCIPEKFELYSPGILNMLTLSYNISWPLTLILNPETMNQYKCIFNYLMKLKRISFALEQCFQILKDSHKEHGMEISKSLQYKNVQQTRHKMMQFISCLENYVTRNVIQISWKLLIQDLKTADSFLDIYRKHTSYLKRILFLCLLTKNSHEFYKSIEDIFKIILKFYKHLKSKNWNYTSETFIHENYDKIANDDQDFNKLLRYVIYLGNKIVKHGNQKEMLDLVQLIDINGYYSENN</sequence>
<evidence type="ECO:0000259" key="7">
    <source>
        <dbReference type="Pfam" id="PF04130"/>
    </source>
</evidence>
<dbReference type="GO" id="GO:0000930">
    <property type="term" value="C:gamma-tubulin complex"/>
    <property type="evidence" value="ECO:0007669"/>
    <property type="project" value="TreeGrafter"/>
</dbReference>
<dbReference type="Gene3D" id="1.20.120.1900">
    <property type="entry name" value="Gamma-tubulin complex, C-terminal domain"/>
    <property type="match status" value="1"/>
</dbReference>
<dbReference type="Pfam" id="PF17681">
    <property type="entry name" value="GCP_N_terminal"/>
    <property type="match status" value="1"/>
</dbReference>
<dbReference type="Proteomes" id="UP001107558">
    <property type="component" value="Chromosome 1"/>
</dbReference>
<dbReference type="PANTHER" id="PTHR19302:SF70">
    <property type="entry name" value="GAMMA-TUBULIN COMPLEX COMPONENT 6"/>
    <property type="match status" value="1"/>
</dbReference>
<evidence type="ECO:0000259" key="8">
    <source>
        <dbReference type="Pfam" id="PF17681"/>
    </source>
</evidence>
<dbReference type="PANTHER" id="PTHR19302">
    <property type="entry name" value="GAMMA TUBULIN COMPLEX PROTEIN"/>
    <property type="match status" value="1"/>
</dbReference>
<dbReference type="InterPro" id="IPR007259">
    <property type="entry name" value="GCP"/>
</dbReference>
<feature type="domain" description="Gamma tubulin complex component C-terminal" evidence="7">
    <location>
        <begin position="981"/>
        <end position="1282"/>
    </location>
</feature>
<dbReference type="GO" id="GO:0007020">
    <property type="term" value="P:microtubule nucleation"/>
    <property type="evidence" value="ECO:0007669"/>
    <property type="project" value="InterPro"/>
</dbReference>
<organism evidence="9 10">
    <name type="scientific">Polypedilum vanderplanki</name>
    <name type="common">Sleeping chironomid midge</name>
    <dbReference type="NCBI Taxonomy" id="319348"/>
    <lineage>
        <taxon>Eukaryota</taxon>
        <taxon>Metazoa</taxon>
        <taxon>Ecdysozoa</taxon>
        <taxon>Arthropoda</taxon>
        <taxon>Hexapoda</taxon>
        <taxon>Insecta</taxon>
        <taxon>Pterygota</taxon>
        <taxon>Neoptera</taxon>
        <taxon>Endopterygota</taxon>
        <taxon>Diptera</taxon>
        <taxon>Nematocera</taxon>
        <taxon>Chironomoidea</taxon>
        <taxon>Chironomidae</taxon>
        <taxon>Chironominae</taxon>
        <taxon>Polypedilum</taxon>
        <taxon>Polypedilum</taxon>
    </lineage>
</organism>
<proteinExistence type="inferred from homology"/>
<dbReference type="GO" id="GO:0051225">
    <property type="term" value="P:spindle assembly"/>
    <property type="evidence" value="ECO:0007669"/>
    <property type="project" value="TreeGrafter"/>
</dbReference>
<dbReference type="GO" id="GO:0051011">
    <property type="term" value="F:microtubule minus-end binding"/>
    <property type="evidence" value="ECO:0007669"/>
    <property type="project" value="TreeGrafter"/>
</dbReference>
<dbReference type="Pfam" id="PF04130">
    <property type="entry name" value="GCP_C_terminal"/>
    <property type="match status" value="1"/>
</dbReference>
<dbReference type="GO" id="GO:0000278">
    <property type="term" value="P:mitotic cell cycle"/>
    <property type="evidence" value="ECO:0007669"/>
    <property type="project" value="TreeGrafter"/>
</dbReference>
<evidence type="ECO:0000256" key="1">
    <source>
        <dbReference type="ARBA" id="ARBA00004245"/>
    </source>
</evidence>
<gene>
    <name evidence="9" type="ORF">PVAND_011805</name>
</gene>
<protein>
    <recommendedName>
        <fullName evidence="11">Gamma-tubulin complex component 6</fullName>
    </recommendedName>
</protein>
<dbReference type="OrthoDB" id="775571at2759"/>
<dbReference type="GO" id="GO:0051321">
    <property type="term" value="P:meiotic cell cycle"/>
    <property type="evidence" value="ECO:0007669"/>
    <property type="project" value="TreeGrafter"/>
</dbReference>
<feature type="domain" description="Gamma tubulin complex component protein N-terminal" evidence="8">
    <location>
        <begin position="256"/>
        <end position="530"/>
    </location>
</feature>
<dbReference type="GO" id="GO:0000922">
    <property type="term" value="C:spindle pole"/>
    <property type="evidence" value="ECO:0007669"/>
    <property type="project" value="InterPro"/>
</dbReference>
<dbReference type="EMBL" id="JADBJN010000001">
    <property type="protein sequence ID" value="KAG5682454.1"/>
    <property type="molecule type" value="Genomic_DNA"/>
</dbReference>
<keyword evidence="10" id="KW-1185">Reference proteome</keyword>
<comment type="similarity">
    <text evidence="2">Belongs to the TUBGCP family.</text>
</comment>
<evidence type="ECO:0000256" key="3">
    <source>
        <dbReference type="ARBA" id="ARBA00022490"/>
    </source>
</evidence>
<evidence type="ECO:0000256" key="4">
    <source>
        <dbReference type="ARBA" id="ARBA00022701"/>
    </source>
</evidence>
<keyword evidence="3" id="KW-0963">Cytoplasm</keyword>
<dbReference type="GO" id="GO:0043015">
    <property type="term" value="F:gamma-tubulin binding"/>
    <property type="evidence" value="ECO:0007669"/>
    <property type="project" value="InterPro"/>
</dbReference>
<keyword evidence="4" id="KW-0493">Microtubule</keyword>
<keyword evidence="6" id="KW-0175">Coiled coil</keyword>